<name>A0A423VB05_CYTCH</name>
<gene>
    <name evidence="2" type="ORF">VSDG_09193</name>
</gene>
<proteinExistence type="predicted"/>
<feature type="region of interest" description="Disordered" evidence="1">
    <location>
        <begin position="125"/>
        <end position="144"/>
    </location>
</feature>
<protein>
    <submittedName>
        <fullName evidence="2">Uncharacterized protein</fullName>
    </submittedName>
</protein>
<feature type="compositionally biased region" description="Polar residues" evidence="1">
    <location>
        <begin position="1"/>
        <end position="16"/>
    </location>
</feature>
<feature type="compositionally biased region" description="Polar residues" evidence="1">
    <location>
        <begin position="133"/>
        <end position="144"/>
    </location>
</feature>
<comment type="caution">
    <text evidence="2">The sequence shown here is derived from an EMBL/GenBank/DDBJ whole genome shotgun (WGS) entry which is preliminary data.</text>
</comment>
<keyword evidence="3" id="KW-1185">Reference proteome</keyword>
<sequence>MASPTLFASTPAQDSGLSVDRNPGRLPNVARNILMFAPNSAYDTYKNYNSNGNSQGARAFRTFVNQNIRGACQATPERLINVPRNMNYTGNRLTANDHAGKLFEDVIDHVRELKVKADRWDAHEAQQGLDGDNQPTDLFTNNPDPATRRFLDEAIYRFIDVRLRSQYNAIRRALSLGIATRNTFETVADIGNNVTIRDRYRQINHFVHGGDMEMDVALYNLRTDVINTRHPRAPGPLPDRVHQSIFDDGFERFYSGLRRTSADLTTSNGTKGS</sequence>
<accession>A0A423VB05</accession>
<evidence type="ECO:0000313" key="3">
    <source>
        <dbReference type="Proteomes" id="UP000284375"/>
    </source>
</evidence>
<dbReference type="Proteomes" id="UP000284375">
    <property type="component" value="Unassembled WGS sequence"/>
</dbReference>
<reference evidence="2 3" key="1">
    <citation type="submission" date="2015-09" db="EMBL/GenBank/DDBJ databases">
        <title>Host preference determinants of Valsa canker pathogens revealed by comparative genomics.</title>
        <authorList>
            <person name="Yin Z."/>
            <person name="Huang L."/>
        </authorList>
    </citation>
    <scope>NUCLEOTIDE SEQUENCE [LARGE SCALE GENOMIC DNA]</scope>
    <source>
        <strain evidence="2 3">YSFL</strain>
    </source>
</reference>
<dbReference type="EMBL" id="LJZO01000072">
    <property type="protein sequence ID" value="ROV87998.1"/>
    <property type="molecule type" value="Genomic_DNA"/>
</dbReference>
<evidence type="ECO:0000256" key="1">
    <source>
        <dbReference type="SAM" id="MobiDB-lite"/>
    </source>
</evidence>
<dbReference type="AlphaFoldDB" id="A0A423VB05"/>
<feature type="region of interest" description="Disordered" evidence="1">
    <location>
        <begin position="1"/>
        <end position="23"/>
    </location>
</feature>
<evidence type="ECO:0000313" key="2">
    <source>
        <dbReference type="EMBL" id="ROV87998.1"/>
    </source>
</evidence>
<organism evidence="2 3">
    <name type="scientific">Cytospora chrysosperma</name>
    <name type="common">Cytospora canker fungus</name>
    <name type="synonym">Sphaeria chrysosperma</name>
    <dbReference type="NCBI Taxonomy" id="252740"/>
    <lineage>
        <taxon>Eukaryota</taxon>
        <taxon>Fungi</taxon>
        <taxon>Dikarya</taxon>
        <taxon>Ascomycota</taxon>
        <taxon>Pezizomycotina</taxon>
        <taxon>Sordariomycetes</taxon>
        <taxon>Sordariomycetidae</taxon>
        <taxon>Diaporthales</taxon>
        <taxon>Cytosporaceae</taxon>
        <taxon>Cytospora</taxon>
    </lineage>
</organism>